<organism evidence="3 4">
    <name type="scientific">Multifurca ochricompacta</name>
    <dbReference type="NCBI Taxonomy" id="376703"/>
    <lineage>
        <taxon>Eukaryota</taxon>
        <taxon>Fungi</taxon>
        <taxon>Dikarya</taxon>
        <taxon>Basidiomycota</taxon>
        <taxon>Agaricomycotina</taxon>
        <taxon>Agaricomycetes</taxon>
        <taxon>Russulales</taxon>
        <taxon>Russulaceae</taxon>
        <taxon>Multifurca</taxon>
    </lineage>
</organism>
<dbReference type="GO" id="GO:0004439">
    <property type="term" value="F:phosphatidylinositol-4,5-bisphosphate 5-phosphatase activity"/>
    <property type="evidence" value="ECO:0007669"/>
    <property type="project" value="TreeGrafter"/>
</dbReference>
<keyword evidence="3" id="KW-0255">Endonuclease</keyword>
<keyword evidence="3" id="KW-0378">Hydrolase</keyword>
<evidence type="ECO:0000259" key="2">
    <source>
        <dbReference type="Pfam" id="PF22669"/>
    </source>
</evidence>
<feature type="compositionally biased region" description="Basic and acidic residues" evidence="1">
    <location>
        <begin position="66"/>
        <end position="108"/>
    </location>
</feature>
<evidence type="ECO:0000313" key="3">
    <source>
        <dbReference type="EMBL" id="KAI0297268.1"/>
    </source>
</evidence>
<dbReference type="Gene3D" id="3.60.10.10">
    <property type="entry name" value="Endonuclease/exonuclease/phosphatase"/>
    <property type="match status" value="1"/>
</dbReference>
<dbReference type="Proteomes" id="UP001203297">
    <property type="component" value="Unassembled WGS sequence"/>
</dbReference>
<proteinExistence type="predicted"/>
<keyword evidence="4" id="KW-1185">Reference proteome</keyword>
<sequence>MPQGDLQELLGRVPVYTSPPEEHSLTDLPHLPNDSEHGYHLVVIAGQECPSLSGIPLGLGAGFKLGGDKDKDKDKDKDRDRDRDNEGYEHSELLLERRAPKAENDEPVPHTSGWTSTLEDFLVQGLTIVGPGARVKHKSSHPDLGPTSSTGDIRRRPKTGAKGPYEMLVKERMMGIYLAVFVHRDAKHFVRGTSKSAVTAGLIGGRVGNKGAVGISLKIANTTMLFVNAHLAAHEGKVPHRLANLTKIKNELAVDDFLKADDPRMVAEDITDRFDFTFLFGDLNFRLDLSRLHADWLISRREYAQALAFDQL</sequence>
<dbReference type="EMBL" id="WTXG01000039">
    <property type="protein sequence ID" value="KAI0297268.1"/>
    <property type="molecule type" value="Genomic_DNA"/>
</dbReference>
<dbReference type="PANTHER" id="PTHR11200:SF275">
    <property type="entry name" value="LD06095P"/>
    <property type="match status" value="1"/>
</dbReference>
<dbReference type="InterPro" id="IPR000300">
    <property type="entry name" value="IPPc"/>
</dbReference>
<dbReference type="GO" id="GO:0004519">
    <property type="term" value="F:endonuclease activity"/>
    <property type="evidence" value="ECO:0007669"/>
    <property type="project" value="UniProtKB-KW"/>
</dbReference>
<dbReference type="InterPro" id="IPR036691">
    <property type="entry name" value="Endo/exonu/phosph_ase_sf"/>
</dbReference>
<evidence type="ECO:0000313" key="4">
    <source>
        <dbReference type="Proteomes" id="UP001203297"/>
    </source>
</evidence>
<feature type="region of interest" description="Disordered" evidence="1">
    <location>
        <begin position="132"/>
        <end position="160"/>
    </location>
</feature>
<accession>A0AAD4M007</accession>
<dbReference type="InterPro" id="IPR046985">
    <property type="entry name" value="IP5"/>
</dbReference>
<dbReference type="GO" id="GO:0046856">
    <property type="term" value="P:phosphatidylinositol dephosphorylation"/>
    <property type="evidence" value="ECO:0007669"/>
    <property type="project" value="InterPro"/>
</dbReference>
<evidence type="ECO:0000256" key="1">
    <source>
        <dbReference type="SAM" id="MobiDB-lite"/>
    </source>
</evidence>
<protein>
    <submittedName>
        <fullName evidence="3">Endonuclease/exonuclease/phosphatase</fullName>
    </submittedName>
</protein>
<dbReference type="PANTHER" id="PTHR11200">
    <property type="entry name" value="INOSITOL 5-PHOSPHATASE"/>
    <property type="match status" value="1"/>
</dbReference>
<gene>
    <name evidence="3" type="ORF">B0F90DRAFT_918947</name>
</gene>
<dbReference type="AlphaFoldDB" id="A0AAD4M007"/>
<feature type="domain" description="Inositol polyphosphate-related phosphatase" evidence="2">
    <location>
        <begin position="161"/>
        <end position="312"/>
    </location>
</feature>
<dbReference type="Pfam" id="PF22669">
    <property type="entry name" value="Exo_endo_phos2"/>
    <property type="match status" value="1"/>
</dbReference>
<reference evidence="3" key="1">
    <citation type="journal article" date="2022" name="New Phytol.">
        <title>Evolutionary transition to the ectomycorrhizal habit in the genomes of a hyperdiverse lineage of mushroom-forming fungi.</title>
        <authorList>
            <person name="Looney B."/>
            <person name="Miyauchi S."/>
            <person name="Morin E."/>
            <person name="Drula E."/>
            <person name="Courty P.E."/>
            <person name="Kohler A."/>
            <person name="Kuo A."/>
            <person name="LaButti K."/>
            <person name="Pangilinan J."/>
            <person name="Lipzen A."/>
            <person name="Riley R."/>
            <person name="Andreopoulos W."/>
            <person name="He G."/>
            <person name="Johnson J."/>
            <person name="Nolan M."/>
            <person name="Tritt A."/>
            <person name="Barry K.W."/>
            <person name="Grigoriev I.V."/>
            <person name="Nagy L.G."/>
            <person name="Hibbett D."/>
            <person name="Henrissat B."/>
            <person name="Matheny P.B."/>
            <person name="Labbe J."/>
            <person name="Martin F.M."/>
        </authorList>
    </citation>
    <scope>NUCLEOTIDE SEQUENCE</scope>
    <source>
        <strain evidence="3">BPL690</strain>
    </source>
</reference>
<dbReference type="SUPFAM" id="SSF56219">
    <property type="entry name" value="DNase I-like"/>
    <property type="match status" value="1"/>
</dbReference>
<name>A0AAD4M007_9AGAM</name>
<keyword evidence="3" id="KW-0540">Nuclease</keyword>
<comment type="caution">
    <text evidence="3">The sequence shown here is derived from an EMBL/GenBank/DDBJ whole genome shotgun (WGS) entry which is preliminary data.</text>
</comment>
<feature type="region of interest" description="Disordered" evidence="1">
    <location>
        <begin position="62"/>
        <end position="113"/>
    </location>
</feature>